<protein>
    <submittedName>
        <fullName evidence="1">Uncharacterized protein</fullName>
    </submittedName>
</protein>
<evidence type="ECO:0000313" key="2">
    <source>
        <dbReference type="Proteomes" id="UP000593663"/>
    </source>
</evidence>
<proteinExistence type="predicted"/>
<dbReference type="AlphaFoldDB" id="A0A7M2GIS1"/>
<dbReference type="RefSeq" id="WP_128830738.1">
    <property type="nucleotide sequence ID" value="NZ_BATN01000033.1"/>
</dbReference>
<sequence length="111" mass="12371">MGVRIEPIPDSVRVRISGDVETTLSVPYEDDDRFLVALSDGTLLVGSYDEDLRCKFDVARDGAGIVRFESGAAYVDWRVEWATIGIYDANVVEPSQPKPMPLFPDLEDLLH</sequence>
<accession>A0A7M2GIS1</accession>
<dbReference type="KEGG" id="sbar:H5V43_01435"/>
<gene>
    <name evidence="1" type="ORF">H5V43_01435</name>
</gene>
<reference evidence="2" key="1">
    <citation type="submission" date="2020-08" db="EMBL/GenBank/DDBJ databases">
        <title>Complete genome sequence of Sphingobium barthaii strain KK22, a high-molecular-weight polycyclic aromatic hydrocarbon-degrading soil bacterium.</title>
        <authorList>
            <person name="Mori J.F."/>
            <person name="Kanaly R.A."/>
        </authorList>
    </citation>
    <scope>NUCLEOTIDE SEQUENCE [LARGE SCALE GENOMIC DNA]</scope>
    <source>
        <strain evidence="2">KK22</strain>
    </source>
</reference>
<dbReference type="EMBL" id="CP060035">
    <property type="protein sequence ID" value="QOT71869.1"/>
    <property type="molecule type" value="Genomic_DNA"/>
</dbReference>
<organism evidence="1 2">
    <name type="scientific">Sphingobium fuliginis (strain ATCC 27551)</name>
    <dbReference type="NCBI Taxonomy" id="336203"/>
    <lineage>
        <taxon>Bacteria</taxon>
        <taxon>Pseudomonadati</taxon>
        <taxon>Pseudomonadota</taxon>
        <taxon>Alphaproteobacteria</taxon>
        <taxon>Sphingomonadales</taxon>
        <taxon>Sphingomonadaceae</taxon>
        <taxon>Sphingobium</taxon>
    </lineage>
</organism>
<evidence type="ECO:0000313" key="1">
    <source>
        <dbReference type="EMBL" id="QOT71869.1"/>
    </source>
</evidence>
<name>A0A7M2GIS1_SPHSA</name>
<dbReference type="Proteomes" id="UP000593663">
    <property type="component" value="Chromosome 1"/>
</dbReference>